<keyword evidence="6" id="KW-0239">DNA-directed DNA polymerase</keyword>
<evidence type="ECO:0000256" key="6">
    <source>
        <dbReference type="ARBA" id="ARBA00022932"/>
    </source>
</evidence>
<dbReference type="GO" id="GO:0003887">
    <property type="term" value="F:DNA-directed DNA polymerase activity"/>
    <property type="evidence" value="ECO:0007669"/>
    <property type="project" value="UniProtKB-KW"/>
</dbReference>
<evidence type="ECO:0000256" key="4">
    <source>
        <dbReference type="ARBA" id="ARBA00022695"/>
    </source>
</evidence>
<evidence type="ECO:0000256" key="7">
    <source>
        <dbReference type="ARBA" id="ARBA00049244"/>
    </source>
</evidence>
<keyword evidence="4" id="KW-0548">Nucleotidyltransferase</keyword>
<sequence>AEIGIDQIREMERSVTLKPFEGGNRVFIIDGAEHLSTEAANCLLKTLEEPPPNVQLMLLAVNERLLLPTVRSRCQKLELRPLPTPVVERALIEHWEVAPEQAMVLARLSSGCLGWAVGALHDDRITGERAARLSALLHLTGVGRAERFDYAAQIASQFSKNRGAIREVLSLWIGWWRDLLLIKGGCRDFITNIDQEATLYNEAENYHLTGIKGFIKSMQQAVEALGQNANPRLVLEVLMLNIPQREGG</sequence>
<gene>
    <name evidence="9" type="ORF">S06H3_50194</name>
</gene>
<dbReference type="EC" id="2.7.7.7" evidence="1"/>
<accession>X1PFL4</accession>
<evidence type="ECO:0000256" key="5">
    <source>
        <dbReference type="ARBA" id="ARBA00022705"/>
    </source>
</evidence>
<dbReference type="SUPFAM" id="SSF52540">
    <property type="entry name" value="P-loop containing nucleoside triphosphate hydrolases"/>
    <property type="match status" value="1"/>
</dbReference>
<reference evidence="9" key="1">
    <citation type="journal article" date="2014" name="Front. Microbiol.">
        <title>High frequency of phylogenetically diverse reductive dehalogenase-homologous genes in deep subseafloor sedimentary metagenomes.</title>
        <authorList>
            <person name="Kawai M."/>
            <person name="Futagami T."/>
            <person name="Toyoda A."/>
            <person name="Takaki Y."/>
            <person name="Nishi S."/>
            <person name="Hori S."/>
            <person name="Arai W."/>
            <person name="Tsubouchi T."/>
            <person name="Morono Y."/>
            <person name="Uchiyama I."/>
            <person name="Ito T."/>
            <person name="Fujiyama A."/>
            <person name="Inagaki F."/>
            <person name="Takami H."/>
        </authorList>
    </citation>
    <scope>NUCLEOTIDE SEQUENCE</scope>
    <source>
        <strain evidence="9">Expedition CK06-06</strain>
    </source>
</reference>
<comment type="caution">
    <text evidence="9">The sequence shown here is derived from an EMBL/GenBank/DDBJ whole genome shotgun (WGS) entry which is preliminary data.</text>
</comment>
<dbReference type="GO" id="GO:0006261">
    <property type="term" value="P:DNA-templated DNA replication"/>
    <property type="evidence" value="ECO:0007669"/>
    <property type="project" value="TreeGrafter"/>
</dbReference>
<dbReference type="AlphaFoldDB" id="X1PFL4"/>
<dbReference type="Gene3D" id="3.40.50.300">
    <property type="entry name" value="P-loop containing nucleotide triphosphate hydrolases"/>
    <property type="match status" value="1"/>
</dbReference>
<keyword evidence="5" id="KW-0235">DNA replication</keyword>
<evidence type="ECO:0000256" key="1">
    <source>
        <dbReference type="ARBA" id="ARBA00012417"/>
    </source>
</evidence>
<dbReference type="InterPro" id="IPR015199">
    <property type="entry name" value="DNA_pol_III_delta_C"/>
</dbReference>
<dbReference type="Pfam" id="PF09115">
    <property type="entry name" value="DNApol3-delta_C"/>
    <property type="match status" value="1"/>
</dbReference>
<feature type="domain" description="DNA polymerase III delta subunit C-terminal" evidence="8">
    <location>
        <begin position="152"/>
        <end position="242"/>
    </location>
</feature>
<evidence type="ECO:0000256" key="3">
    <source>
        <dbReference type="ARBA" id="ARBA00022679"/>
    </source>
</evidence>
<feature type="non-terminal residue" evidence="9">
    <location>
        <position position="1"/>
    </location>
</feature>
<dbReference type="InterPro" id="IPR027417">
    <property type="entry name" value="P-loop_NTPase"/>
</dbReference>
<dbReference type="PANTHER" id="PTHR11669:SF8">
    <property type="entry name" value="DNA POLYMERASE III SUBUNIT DELTA"/>
    <property type="match status" value="1"/>
</dbReference>
<dbReference type="EMBL" id="BARV01031757">
    <property type="protein sequence ID" value="GAI41281.1"/>
    <property type="molecule type" value="Genomic_DNA"/>
</dbReference>
<dbReference type="InterPro" id="IPR050238">
    <property type="entry name" value="DNA_Rep/Repair_Clamp_Loader"/>
</dbReference>
<proteinExistence type="predicted"/>
<evidence type="ECO:0000313" key="9">
    <source>
        <dbReference type="EMBL" id="GAI41281.1"/>
    </source>
</evidence>
<evidence type="ECO:0000256" key="2">
    <source>
        <dbReference type="ARBA" id="ARBA00014363"/>
    </source>
</evidence>
<organism evidence="9">
    <name type="scientific">marine sediment metagenome</name>
    <dbReference type="NCBI Taxonomy" id="412755"/>
    <lineage>
        <taxon>unclassified sequences</taxon>
        <taxon>metagenomes</taxon>
        <taxon>ecological metagenomes</taxon>
    </lineage>
</organism>
<protein>
    <recommendedName>
        <fullName evidence="2">DNA polymerase III subunit delta'</fullName>
        <ecNumber evidence="1">2.7.7.7</ecNumber>
    </recommendedName>
</protein>
<dbReference type="PANTHER" id="PTHR11669">
    <property type="entry name" value="REPLICATION FACTOR C / DNA POLYMERASE III GAMMA-TAU SUBUNIT"/>
    <property type="match status" value="1"/>
</dbReference>
<name>X1PFL4_9ZZZZ</name>
<evidence type="ECO:0000259" key="8">
    <source>
        <dbReference type="Pfam" id="PF09115"/>
    </source>
</evidence>
<comment type="catalytic activity">
    <reaction evidence="7">
        <text>DNA(n) + a 2'-deoxyribonucleoside 5'-triphosphate = DNA(n+1) + diphosphate</text>
        <dbReference type="Rhea" id="RHEA:22508"/>
        <dbReference type="Rhea" id="RHEA-COMP:17339"/>
        <dbReference type="Rhea" id="RHEA-COMP:17340"/>
        <dbReference type="ChEBI" id="CHEBI:33019"/>
        <dbReference type="ChEBI" id="CHEBI:61560"/>
        <dbReference type="ChEBI" id="CHEBI:173112"/>
        <dbReference type="EC" id="2.7.7.7"/>
    </reaction>
</comment>
<dbReference type="Pfam" id="PF13177">
    <property type="entry name" value="DNA_pol3_delta2"/>
    <property type="match status" value="1"/>
</dbReference>
<dbReference type="GO" id="GO:0009360">
    <property type="term" value="C:DNA polymerase III complex"/>
    <property type="evidence" value="ECO:0007669"/>
    <property type="project" value="InterPro"/>
</dbReference>
<dbReference type="GO" id="GO:0003677">
    <property type="term" value="F:DNA binding"/>
    <property type="evidence" value="ECO:0007669"/>
    <property type="project" value="InterPro"/>
</dbReference>
<keyword evidence="3" id="KW-0808">Transferase</keyword>